<evidence type="ECO:0000313" key="3">
    <source>
        <dbReference type="Proteomes" id="UP000239872"/>
    </source>
</evidence>
<dbReference type="AlphaFoldDB" id="A0A2S7SV42"/>
<comment type="caution">
    <text evidence="2">The sequence shown here is derived from an EMBL/GenBank/DDBJ whole genome shotgun (WGS) entry which is preliminary data.</text>
</comment>
<dbReference type="GO" id="GO:0006508">
    <property type="term" value="P:proteolysis"/>
    <property type="evidence" value="ECO:0007669"/>
    <property type="project" value="InterPro"/>
</dbReference>
<dbReference type="GO" id="GO:0004175">
    <property type="term" value="F:endopeptidase activity"/>
    <property type="evidence" value="ECO:0007669"/>
    <property type="project" value="TreeGrafter"/>
</dbReference>
<dbReference type="SMART" id="SM00245">
    <property type="entry name" value="TSPc"/>
    <property type="match status" value="1"/>
</dbReference>
<gene>
    <name evidence="2" type="ORF">CJD36_010895</name>
</gene>
<dbReference type="Pfam" id="PF03572">
    <property type="entry name" value="Peptidase_S41"/>
    <property type="match status" value="1"/>
</dbReference>
<organism evidence="2 3">
    <name type="scientific">Flavipsychrobacter stenotrophus</name>
    <dbReference type="NCBI Taxonomy" id="2077091"/>
    <lineage>
        <taxon>Bacteria</taxon>
        <taxon>Pseudomonadati</taxon>
        <taxon>Bacteroidota</taxon>
        <taxon>Chitinophagia</taxon>
        <taxon>Chitinophagales</taxon>
        <taxon>Chitinophagaceae</taxon>
        <taxon>Flavipsychrobacter</taxon>
    </lineage>
</organism>
<dbReference type="SUPFAM" id="SSF52096">
    <property type="entry name" value="ClpP/crotonase"/>
    <property type="match status" value="1"/>
</dbReference>
<dbReference type="PANTHER" id="PTHR32060:SF30">
    <property type="entry name" value="CARBOXY-TERMINAL PROCESSING PROTEASE CTPA"/>
    <property type="match status" value="1"/>
</dbReference>
<evidence type="ECO:0000259" key="1">
    <source>
        <dbReference type="SMART" id="SM00245"/>
    </source>
</evidence>
<dbReference type="InterPro" id="IPR005151">
    <property type="entry name" value="Tail-specific_protease"/>
</dbReference>
<dbReference type="Gene3D" id="3.90.226.10">
    <property type="entry name" value="2-enoyl-CoA Hydratase, Chain A, domain 1"/>
    <property type="match status" value="1"/>
</dbReference>
<dbReference type="PANTHER" id="PTHR32060">
    <property type="entry name" value="TAIL-SPECIFIC PROTEASE"/>
    <property type="match status" value="1"/>
</dbReference>
<dbReference type="GO" id="GO:0030288">
    <property type="term" value="C:outer membrane-bounded periplasmic space"/>
    <property type="evidence" value="ECO:0007669"/>
    <property type="project" value="TreeGrafter"/>
</dbReference>
<name>A0A2S7SV42_9BACT</name>
<keyword evidence="3" id="KW-1185">Reference proteome</keyword>
<dbReference type="EMBL" id="PPSL01000003">
    <property type="protein sequence ID" value="PQJ10475.1"/>
    <property type="molecule type" value="Genomic_DNA"/>
</dbReference>
<accession>A0A2S7SV42</accession>
<protein>
    <recommendedName>
        <fullName evidence="1">Tail specific protease domain-containing protein</fullName>
    </recommendedName>
</protein>
<evidence type="ECO:0000313" key="2">
    <source>
        <dbReference type="EMBL" id="PQJ10475.1"/>
    </source>
</evidence>
<dbReference type="GO" id="GO:0007165">
    <property type="term" value="P:signal transduction"/>
    <property type="evidence" value="ECO:0007669"/>
    <property type="project" value="TreeGrafter"/>
</dbReference>
<reference evidence="2 3" key="1">
    <citation type="submission" date="2018-01" db="EMBL/GenBank/DDBJ databases">
        <title>A novel member of the phylum Bacteroidetes isolated from glacier ice.</title>
        <authorList>
            <person name="Liu Q."/>
            <person name="Xin Y.-H."/>
        </authorList>
    </citation>
    <scope>NUCLEOTIDE SEQUENCE [LARGE SCALE GENOMIC DNA]</scope>
    <source>
        <strain evidence="2 3">RB1R16</strain>
    </source>
</reference>
<dbReference type="GO" id="GO:0008236">
    <property type="term" value="F:serine-type peptidase activity"/>
    <property type="evidence" value="ECO:0007669"/>
    <property type="project" value="InterPro"/>
</dbReference>
<sequence>MKVTIISSIANYEYLENGIPAIAPINPPTIVNVIRNPVLAPKPLLNPNPKPAPITLPIAAVPSGCIFNYLNTNLIINIYTIYCYLVPTRQELPKLLPGNIGYIYASKIHDEQFDTMKAYLANTKGLILDMRCYPKTYMPYIFGRWLKGGKSAFCLHTNMVVDMPGMCLFGTKGINGTDTGSHYKGKLVILVNERSQSASEYASIALASTPGAIVVGDTTAGADGDISIINLPGGGSTMISGIGVLYPDGRETQRVGVKIDKVVRPTLEGIRVRKDEQLEAAIRIIEEQ</sequence>
<dbReference type="InterPro" id="IPR029045">
    <property type="entry name" value="ClpP/crotonase-like_dom_sf"/>
</dbReference>
<proteinExistence type="predicted"/>
<dbReference type="Proteomes" id="UP000239872">
    <property type="component" value="Unassembled WGS sequence"/>
</dbReference>
<feature type="domain" description="Tail specific protease" evidence="1">
    <location>
        <begin position="80"/>
        <end position="264"/>
    </location>
</feature>